<accession>A0A193GHS5</accession>
<feature type="domain" description="Nudix hydrolase" evidence="4">
    <location>
        <begin position="21"/>
        <end position="154"/>
    </location>
</feature>
<dbReference type="Proteomes" id="UP000091926">
    <property type="component" value="Chromosome"/>
</dbReference>
<evidence type="ECO:0000256" key="1">
    <source>
        <dbReference type="ARBA" id="ARBA00001946"/>
    </source>
</evidence>
<sequence>MTDFARSSLGRLRAQLGSQALLCPCVRVVLERPDGAILMQARADFVGMWGLPGGHIEIGESAERAARREALEETGLALGALQPFGHASDPRVETVTLPNGDICHYQALLLHCQEFQGEMRADPAEALALRWIHPQADPPAMMPHVQATVQAFLRYRAGGGFQLL</sequence>
<dbReference type="KEGG" id="bfz:BAU07_19380"/>
<gene>
    <name evidence="5" type="ORF">BAU07_19380</name>
</gene>
<dbReference type="InterPro" id="IPR020476">
    <property type="entry name" value="Nudix_hydrolase"/>
</dbReference>
<dbReference type="SUPFAM" id="SSF55811">
    <property type="entry name" value="Nudix"/>
    <property type="match status" value="1"/>
</dbReference>
<comment type="similarity">
    <text evidence="3">Belongs to the Nudix hydrolase family.</text>
</comment>
<dbReference type="GO" id="GO:0016787">
    <property type="term" value="F:hydrolase activity"/>
    <property type="evidence" value="ECO:0007669"/>
    <property type="project" value="UniProtKB-KW"/>
</dbReference>
<keyword evidence="6" id="KW-1185">Reference proteome</keyword>
<dbReference type="PRINTS" id="PR00502">
    <property type="entry name" value="NUDIXFAMILY"/>
</dbReference>
<organism evidence="5 6">
    <name type="scientific">Bordetella flabilis</name>
    <dbReference type="NCBI Taxonomy" id="463014"/>
    <lineage>
        <taxon>Bacteria</taxon>
        <taxon>Pseudomonadati</taxon>
        <taxon>Pseudomonadota</taxon>
        <taxon>Betaproteobacteria</taxon>
        <taxon>Burkholderiales</taxon>
        <taxon>Alcaligenaceae</taxon>
        <taxon>Bordetella</taxon>
    </lineage>
</organism>
<dbReference type="EMBL" id="CP016172">
    <property type="protein sequence ID" value="ANN78991.1"/>
    <property type="molecule type" value="Genomic_DNA"/>
</dbReference>
<dbReference type="Gene3D" id="3.90.79.10">
    <property type="entry name" value="Nucleoside Triphosphate Pyrophosphohydrolase"/>
    <property type="match status" value="1"/>
</dbReference>
<evidence type="ECO:0000313" key="5">
    <source>
        <dbReference type="EMBL" id="ANN78991.1"/>
    </source>
</evidence>
<dbReference type="RefSeq" id="WP_066661142.1">
    <property type="nucleotide sequence ID" value="NZ_CBCSCL010000012.1"/>
</dbReference>
<evidence type="ECO:0000256" key="2">
    <source>
        <dbReference type="ARBA" id="ARBA00022801"/>
    </source>
</evidence>
<evidence type="ECO:0000256" key="3">
    <source>
        <dbReference type="RuleBase" id="RU003476"/>
    </source>
</evidence>
<name>A0A193GHS5_9BORD</name>
<dbReference type="PROSITE" id="PS00893">
    <property type="entry name" value="NUDIX_BOX"/>
    <property type="match status" value="1"/>
</dbReference>
<dbReference type="Pfam" id="PF00293">
    <property type="entry name" value="NUDIX"/>
    <property type="match status" value="1"/>
</dbReference>
<evidence type="ECO:0000313" key="6">
    <source>
        <dbReference type="Proteomes" id="UP000091926"/>
    </source>
</evidence>
<dbReference type="PROSITE" id="PS51462">
    <property type="entry name" value="NUDIX"/>
    <property type="match status" value="1"/>
</dbReference>
<keyword evidence="2 3" id="KW-0378">Hydrolase</keyword>
<dbReference type="InterPro" id="IPR015797">
    <property type="entry name" value="NUDIX_hydrolase-like_dom_sf"/>
</dbReference>
<evidence type="ECO:0000259" key="4">
    <source>
        <dbReference type="PROSITE" id="PS51462"/>
    </source>
</evidence>
<reference evidence="5 6" key="1">
    <citation type="submission" date="2016-06" db="EMBL/GenBank/DDBJ databases">
        <title>Complete genome sequences of Bordetella bronchialis and Bordetella flabilis.</title>
        <authorList>
            <person name="LiPuma J.J."/>
            <person name="Spilker T."/>
        </authorList>
    </citation>
    <scope>NUCLEOTIDE SEQUENCE [LARGE SCALE GENOMIC DNA]</scope>
    <source>
        <strain evidence="5 6">AU10664</strain>
    </source>
</reference>
<dbReference type="InterPro" id="IPR000086">
    <property type="entry name" value="NUDIX_hydrolase_dom"/>
</dbReference>
<protein>
    <recommendedName>
        <fullName evidence="4">Nudix hydrolase domain-containing protein</fullName>
    </recommendedName>
</protein>
<dbReference type="PANTHER" id="PTHR43046:SF2">
    <property type="entry name" value="8-OXO-DGTP DIPHOSPHATASE-RELATED"/>
    <property type="match status" value="1"/>
</dbReference>
<dbReference type="InterPro" id="IPR020084">
    <property type="entry name" value="NUDIX_hydrolase_CS"/>
</dbReference>
<dbReference type="PANTHER" id="PTHR43046">
    <property type="entry name" value="GDP-MANNOSE MANNOSYL HYDROLASE"/>
    <property type="match status" value="1"/>
</dbReference>
<comment type="cofactor">
    <cofactor evidence="1">
        <name>Mg(2+)</name>
        <dbReference type="ChEBI" id="CHEBI:18420"/>
    </cofactor>
</comment>
<proteinExistence type="inferred from homology"/>
<dbReference type="AlphaFoldDB" id="A0A193GHS5"/>
<dbReference type="STRING" id="463014.BAU07_19380"/>